<dbReference type="OrthoDB" id="10057935at2759"/>
<dbReference type="InterPro" id="IPR027901">
    <property type="entry name" value="CFAP90"/>
</dbReference>
<evidence type="ECO:0000313" key="1">
    <source>
        <dbReference type="EMBL" id="KAF7284396.1"/>
    </source>
</evidence>
<dbReference type="AlphaFoldDB" id="A0A834MHT7"/>
<dbReference type="EMBL" id="JAACXV010000078">
    <property type="protein sequence ID" value="KAF7284396.1"/>
    <property type="molecule type" value="Genomic_DNA"/>
</dbReference>
<sequence length="144" mass="17049">MAGKGTWYTPIARIKNRQEVWKRIDDHGWKGEKMELSPEMSYFNNVAVHSRILEYDSYMAYTKMFPLWDPRKRKDNTGYLRMIRDNIYEQERSKPVPALTSLNYGKPTLIPYDEVETAFKRSQATGDFYRKRGVLQIEDSTEPV</sequence>
<gene>
    <name evidence="1" type="ORF">GWI33_022182</name>
</gene>
<reference evidence="1" key="1">
    <citation type="submission" date="2020-08" db="EMBL/GenBank/DDBJ databases">
        <title>Genome sequencing and assembly of the red palm weevil Rhynchophorus ferrugineus.</title>
        <authorList>
            <person name="Dias G.B."/>
            <person name="Bergman C.M."/>
            <person name="Manee M."/>
        </authorList>
    </citation>
    <scope>NUCLEOTIDE SEQUENCE</scope>
    <source>
        <strain evidence="1">AA-2017</strain>
        <tissue evidence="1">Whole larva</tissue>
    </source>
</reference>
<protein>
    <submittedName>
        <fullName evidence="1">Uncharacterized protein</fullName>
    </submittedName>
</protein>
<comment type="caution">
    <text evidence="1">The sequence shown here is derived from an EMBL/GenBank/DDBJ whole genome shotgun (WGS) entry which is preliminary data.</text>
</comment>
<proteinExistence type="predicted"/>
<accession>A0A834MHT7</accession>
<dbReference type="Pfam" id="PF15074">
    <property type="entry name" value="CFAP90"/>
    <property type="match status" value="1"/>
</dbReference>
<name>A0A834MHT7_RHYFE</name>
<keyword evidence="2" id="KW-1185">Reference proteome</keyword>
<evidence type="ECO:0000313" key="2">
    <source>
        <dbReference type="Proteomes" id="UP000625711"/>
    </source>
</evidence>
<organism evidence="1 2">
    <name type="scientific">Rhynchophorus ferrugineus</name>
    <name type="common">Red palm weevil</name>
    <name type="synonym">Curculio ferrugineus</name>
    <dbReference type="NCBI Taxonomy" id="354439"/>
    <lineage>
        <taxon>Eukaryota</taxon>
        <taxon>Metazoa</taxon>
        <taxon>Ecdysozoa</taxon>
        <taxon>Arthropoda</taxon>
        <taxon>Hexapoda</taxon>
        <taxon>Insecta</taxon>
        <taxon>Pterygota</taxon>
        <taxon>Neoptera</taxon>
        <taxon>Endopterygota</taxon>
        <taxon>Coleoptera</taxon>
        <taxon>Polyphaga</taxon>
        <taxon>Cucujiformia</taxon>
        <taxon>Curculionidae</taxon>
        <taxon>Dryophthorinae</taxon>
        <taxon>Rhynchophorus</taxon>
    </lineage>
</organism>
<dbReference type="Proteomes" id="UP000625711">
    <property type="component" value="Unassembled WGS sequence"/>
</dbReference>